<protein>
    <submittedName>
        <fullName evidence="1">Zinc finger protein 862</fullName>
    </submittedName>
</protein>
<keyword evidence="2" id="KW-1185">Reference proteome</keyword>
<evidence type="ECO:0000313" key="1">
    <source>
        <dbReference type="EMBL" id="KAK2555881.1"/>
    </source>
</evidence>
<gene>
    <name evidence="1" type="ORF">P5673_022543</name>
</gene>
<dbReference type="EMBL" id="JARQWQ010000060">
    <property type="protein sequence ID" value="KAK2555881.1"/>
    <property type="molecule type" value="Genomic_DNA"/>
</dbReference>
<organism evidence="1 2">
    <name type="scientific">Acropora cervicornis</name>
    <name type="common">Staghorn coral</name>
    <dbReference type="NCBI Taxonomy" id="6130"/>
    <lineage>
        <taxon>Eukaryota</taxon>
        <taxon>Metazoa</taxon>
        <taxon>Cnidaria</taxon>
        <taxon>Anthozoa</taxon>
        <taxon>Hexacorallia</taxon>
        <taxon>Scleractinia</taxon>
        <taxon>Astrocoeniina</taxon>
        <taxon>Acroporidae</taxon>
        <taxon>Acropora</taxon>
    </lineage>
</organism>
<dbReference type="Proteomes" id="UP001249851">
    <property type="component" value="Unassembled WGS sequence"/>
</dbReference>
<reference evidence="1" key="2">
    <citation type="journal article" date="2023" name="Science">
        <title>Genomic signatures of disease resistance in endangered staghorn corals.</title>
        <authorList>
            <person name="Vollmer S.V."/>
            <person name="Selwyn J.D."/>
            <person name="Despard B.A."/>
            <person name="Roesel C.L."/>
        </authorList>
    </citation>
    <scope>NUCLEOTIDE SEQUENCE</scope>
    <source>
        <strain evidence="1">K2</strain>
    </source>
</reference>
<comment type="caution">
    <text evidence="1">The sequence shown here is derived from an EMBL/GenBank/DDBJ whole genome shotgun (WGS) entry which is preliminary data.</text>
</comment>
<accession>A0AAD9Q716</accession>
<dbReference type="PANTHER" id="PTHR46880:SF5">
    <property type="entry name" value="DUF4371 DOMAIN-CONTAINING PROTEIN"/>
    <property type="match status" value="1"/>
</dbReference>
<evidence type="ECO:0000313" key="2">
    <source>
        <dbReference type="Proteomes" id="UP001249851"/>
    </source>
</evidence>
<dbReference type="AlphaFoldDB" id="A0AAD9Q716"/>
<reference evidence="1" key="1">
    <citation type="journal article" date="2023" name="G3 (Bethesda)">
        <title>Whole genome assembly and annotation of the endangered Caribbean coral Acropora cervicornis.</title>
        <authorList>
            <person name="Selwyn J.D."/>
            <person name="Vollmer S.V."/>
        </authorList>
    </citation>
    <scope>NUCLEOTIDE SEQUENCE</scope>
    <source>
        <strain evidence="1">K2</strain>
    </source>
</reference>
<dbReference type="PANTHER" id="PTHR46880">
    <property type="entry name" value="RAS-ASSOCIATING DOMAIN-CONTAINING PROTEIN"/>
    <property type="match status" value="1"/>
</dbReference>
<proteinExistence type="predicted"/>
<sequence length="322" mass="36834">MGPVYNVGRLNGVLAKLHVEIPWLLGVHSIAHRLELSVLDALKHEEQLENVQEMLQGFYKHYHYSLKALHELKELAQLLDEKINKPVYLRGTRWLPHISRALTFMIKSFSVIYPHLENTISENTSSVQMRGRARNTVNVLRNFRNLLFIHLMLDVLAVFKALSLLFQRDNIVISAFRAFIARPGKNLQDFLNEVGDGHIYKGVTLTRMPNDLNAFIRDKQRMVTTVIQFLNSRFESLDSDPVLAAGKIFYPRVWPESVEDLAACGEAEVDCLVQHFRPALEGNDFDFAAVAGEWSAVKACVSANNFRHLNQLKQLLEKFNVL</sequence>
<name>A0AAD9Q716_ACRCE</name>